<dbReference type="PROSITE" id="PS50896">
    <property type="entry name" value="LISH"/>
    <property type="match status" value="1"/>
</dbReference>
<feature type="region of interest" description="Disordered" evidence="1">
    <location>
        <begin position="216"/>
        <end position="405"/>
    </location>
</feature>
<dbReference type="SMART" id="SM00667">
    <property type="entry name" value="LisH"/>
    <property type="match status" value="1"/>
</dbReference>
<accession>B4M449</accession>
<gene>
    <name evidence="2" type="primary">Dvir\GJ10872</name>
    <name evidence="2" type="ORF">Dvir_GJ10872</name>
</gene>
<dbReference type="Pfam" id="PF08513">
    <property type="entry name" value="LisH"/>
    <property type="match status" value="1"/>
</dbReference>
<feature type="compositionally biased region" description="Acidic residues" evidence="1">
    <location>
        <begin position="249"/>
        <end position="262"/>
    </location>
</feature>
<protein>
    <submittedName>
        <fullName evidence="2">Uncharacterized protein</fullName>
    </submittedName>
</protein>
<dbReference type="InterPro" id="IPR006594">
    <property type="entry name" value="LisH"/>
</dbReference>
<dbReference type="FunCoup" id="B4M449">
    <property type="interactions" value="41"/>
</dbReference>
<keyword evidence="3" id="KW-1185">Reference proteome</keyword>
<dbReference type="HOGENOM" id="CLU_445019_0_0_1"/>
<dbReference type="AlphaFoldDB" id="B4M449"/>
<reference evidence="2 3" key="1">
    <citation type="journal article" date="2007" name="Nature">
        <title>Evolution of genes and genomes on the Drosophila phylogeny.</title>
        <authorList>
            <consortium name="Drosophila 12 Genomes Consortium"/>
            <person name="Clark A.G."/>
            <person name="Eisen M.B."/>
            <person name="Smith D.R."/>
            <person name="Bergman C.M."/>
            <person name="Oliver B."/>
            <person name="Markow T.A."/>
            <person name="Kaufman T.C."/>
            <person name="Kellis M."/>
            <person name="Gelbart W."/>
            <person name="Iyer V.N."/>
            <person name="Pollard D.A."/>
            <person name="Sackton T.B."/>
            <person name="Larracuente A.M."/>
            <person name="Singh N.D."/>
            <person name="Abad J.P."/>
            <person name="Abt D.N."/>
            <person name="Adryan B."/>
            <person name="Aguade M."/>
            <person name="Akashi H."/>
            <person name="Anderson W.W."/>
            <person name="Aquadro C.F."/>
            <person name="Ardell D.H."/>
            <person name="Arguello R."/>
            <person name="Artieri C.G."/>
            <person name="Barbash D.A."/>
            <person name="Barker D."/>
            <person name="Barsanti P."/>
            <person name="Batterham P."/>
            <person name="Batzoglou S."/>
            <person name="Begun D."/>
            <person name="Bhutkar A."/>
            <person name="Blanco E."/>
            <person name="Bosak S.A."/>
            <person name="Bradley R.K."/>
            <person name="Brand A.D."/>
            <person name="Brent M.R."/>
            <person name="Brooks A.N."/>
            <person name="Brown R.H."/>
            <person name="Butlin R.K."/>
            <person name="Caggese C."/>
            <person name="Calvi B.R."/>
            <person name="Bernardo de Carvalho A."/>
            <person name="Caspi A."/>
            <person name="Castrezana S."/>
            <person name="Celniker S.E."/>
            <person name="Chang J.L."/>
            <person name="Chapple C."/>
            <person name="Chatterji S."/>
            <person name="Chinwalla A."/>
            <person name="Civetta A."/>
            <person name="Clifton S.W."/>
            <person name="Comeron J.M."/>
            <person name="Costello J.C."/>
            <person name="Coyne J.A."/>
            <person name="Daub J."/>
            <person name="David R.G."/>
            <person name="Delcher A.L."/>
            <person name="Delehaunty K."/>
            <person name="Do C.B."/>
            <person name="Ebling H."/>
            <person name="Edwards K."/>
            <person name="Eickbush T."/>
            <person name="Evans J.D."/>
            <person name="Filipski A."/>
            <person name="Findeiss S."/>
            <person name="Freyhult E."/>
            <person name="Fulton L."/>
            <person name="Fulton R."/>
            <person name="Garcia A.C."/>
            <person name="Gardiner A."/>
            <person name="Garfield D.A."/>
            <person name="Garvin B.E."/>
            <person name="Gibson G."/>
            <person name="Gilbert D."/>
            <person name="Gnerre S."/>
            <person name="Godfrey J."/>
            <person name="Good R."/>
            <person name="Gotea V."/>
            <person name="Gravely B."/>
            <person name="Greenberg A.J."/>
            <person name="Griffiths-Jones S."/>
            <person name="Gross S."/>
            <person name="Guigo R."/>
            <person name="Gustafson E.A."/>
            <person name="Haerty W."/>
            <person name="Hahn M.W."/>
            <person name="Halligan D.L."/>
            <person name="Halpern A.L."/>
            <person name="Halter G.M."/>
            <person name="Han M.V."/>
            <person name="Heger A."/>
            <person name="Hillier L."/>
            <person name="Hinrichs A.S."/>
            <person name="Holmes I."/>
            <person name="Hoskins R.A."/>
            <person name="Hubisz M.J."/>
            <person name="Hultmark D."/>
            <person name="Huntley M.A."/>
            <person name="Jaffe D.B."/>
            <person name="Jagadeeshan S."/>
            <person name="Jeck W.R."/>
            <person name="Johnson J."/>
            <person name="Jones C.D."/>
            <person name="Jordan W.C."/>
            <person name="Karpen G.H."/>
            <person name="Kataoka E."/>
            <person name="Keightley P.D."/>
            <person name="Kheradpour P."/>
            <person name="Kirkness E.F."/>
            <person name="Koerich L.B."/>
            <person name="Kristiansen K."/>
            <person name="Kudrna D."/>
            <person name="Kulathinal R.J."/>
            <person name="Kumar S."/>
            <person name="Kwok R."/>
            <person name="Lander E."/>
            <person name="Langley C.H."/>
            <person name="Lapoint R."/>
            <person name="Lazzaro B.P."/>
            <person name="Lee S.J."/>
            <person name="Levesque L."/>
            <person name="Li R."/>
            <person name="Lin C.F."/>
            <person name="Lin M.F."/>
            <person name="Lindblad-Toh K."/>
            <person name="Llopart A."/>
            <person name="Long M."/>
            <person name="Low L."/>
            <person name="Lozovsky E."/>
            <person name="Lu J."/>
            <person name="Luo M."/>
            <person name="Machado C.A."/>
            <person name="Makalowski W."/>
            <person name="Marzo M."/>
            <person name="Matsuda M."/>
            <person name="Matzkin L."/>
            <person name="McAllister B."/>
            <person name="McBride C.S."/>
            <person name="McKernan B."/>
            <person name="McKernan K."/>
            <person name="Mendez-Lago M."/>
            <person name="Minx P."/>
            <person name="Mollenhauer M.U."/>
            <person name="Montooth K."/>
            <person name="Mount S.M."/>
            <person name="Mu X."/>
            <person name="Myers E."/>
            <person name="Negre B."/>
            <person name="Newfeld S."/>
            <person name="Nielsen R."/>
            <person name="Noor M.A."/>
            <person name="O'Grady P."/>
            <person name="Pachter L."/>
            <person name="Papaceit M."/>
            <person name="Parisi M.J."/>
            <person name="Parisi M."/>
            <person name="Parts L."/>
            <person name="Pedersen J.S."/>
            <person name="Pesole G."/>
            <person name="Phillippy A.M."/>
            <person name="Ponting C.P."/>
            <person name="Pop M."/>
            <person name="Porcelli D."/>
            <person name="Powell J.R."/>
            <person name="Prohaska S."/>
            <person name="Pruitt K."/>
            <person name="Puig M."/>
            <person name="Quesneville H."/>
            <person name="Ram K.R."/>
            <person name="Rand D."/>
            <person name="Rasmussen M.D."/>
            <person name="Reed L.K."/>
            <person name="Reenan R."/>
            <person name="Reily A."/>
            <person name="Remington K.A."/>
            <person name="Rieger T.T."/>
            <person name="Ritchie M.G."/>
            <person name="Robin C."/>
            <person name="Rogers Y.H."/>
            <person name="Rohde C."/>
            <person name="Rozas J."/>
            <person name="Rubenfield M.J."/>
            <person name="Ruiz A."/>
            <person name="Russo S."/>
            <person name="Salzberg S.L."/>
            <person name="Sanchez-Gracia A."/>
            <person name="Saranga D.J."/>
            <person name="Sato H."/>
            <person name="Schaeffer S.W."/>
            <person name="Schatz M.C."/>
            <person name="Schlenke T."/>
            <person name="Schwartz R."/>
            <person name="Segarra C."/>
            <person name="Singh R.S."/>
            <person name="Sirot L."/>
            <person name="Sirota M."/>
            <person name="Sisneros N.B."/>
            <person name="Smith C.D."/>
            <person name="Smith T.F."/>
            <person name="Spieth J."/>
            <person name="Stage D.E."/>
            <person name="Stark A."/>
            <person name="Stephan W."/>
            <person name="Strausberg R.L."/>
            <person name="Strempel S."/>
            <person name="Sturgill D."/>
            <person name="Sutton G."/>
            <person name="Sutton G.G."/>
            <person name="Tao W."/>
            <person name="Teichmann S."/>
            <person name="Tobari Y.N."/>
            <person name="Tomimura Y."/>
            <person name="Tsolas J.M."/>
            <person name="Valente V.L."/>
            <person name="Venter E."/>
            <person name="Venter J.C."/>
            <person name="Vicario S."/>
            <person name="Vieira F.G."/>
            <person name="Vilella A.J."/>
            <person name="Villasante A."/>
            <person name="Walenz B."/>
            <person name="Wang J."/>
            <person name="Wasserman M."/>
            <person name="Watts T."/>
            <person name="Wilson D."/>
            <person name="Wilson R.K."/>
            <person name="Wing R.A."/>
            <person name="Wolfner M.F."/>
            <person name="Wong A."/>
            <person name="Wong G.K."/>
            <person name="Wu C.I."/>
            <person name="Wu G."/>
            <person name="Yamamoto D."/>
            <person name="Yang H.P."/>
            <person name="Yang S.P."/>
            <person name="Yorke J.A."/>
            <person name="Yoshida K."/>
            <person name="Zdobnov E."/>
            <person name="Zhang P."/>
            <person name="Zhang Y."/>
            <person name="Zimin A.V."/>
            <person name="Baldwin J."/>
            <person name="Abdouelleil A."/>
            <person name="Abdulkadir J."/>
            <person name="Abebe A."/>
            <person name="Abera B."/>
            <person name="Abreu J."/>
            <person name="Acer S.C."/>
            <person name="Aftuck L."/>
            <person name="Alexander A."/>
            <person name="An P."/>
            <person name="Anderson E."/>
            <person name="Anderson S."/>
            <person name="Arachi H."/>
            <person name="Azer M."/>
            <person name="Bachantsang P."/>
            <person name="Barry A."/>
            <person name="Bayul T."/>
            <person name="Berlin A."/>
            <person name="Bessette D."/>
            <person name="Bloom T."/>
            <person name="Blye J."/>
            <person name="Boguslavskiy L."/>
            <person name="Bonnet C."/>
            <person name="Boukhgalter B."/>
            <person name="Bourzgui I."/>
            <person name="Brown A."/>
            <person name="Cahill P."/>
            <person name="Channer S."/>
            <person name="Cheshatsang Y."/>
            <person name="Chuda L."/>
            <person name="Citroen M."/>
            <person name="Collymore A."/>
            <person name="Cooke P."/>
            <person name="Costello M."/>
            <person name="D'Aco K."/>
            <person name="Daza R."/>
            <person name="De Haan G."/>
            <person name="DeGray S."/>
            <person name="DeMaso C."/>
            <person name="Dhargay N."/>
            <person name="Dooley K."/>
            <person name="Dooley E."/>
            <person name="Doricent M."/>
            <person name="Dorje P."/>
            <person name="Dorjee K."/>
            <person name="Dupes A."/>
            <person name="Elong R."/>
            <person name="Falk J."/>
            <person name="Farina A."/>
            <person name="Faro S."/>
            <person name="Ferguson D."/>
            <person name="Fisher S."/>
            <person name="Foley C.D."/>
            <person name="Franke A."/>
            <person name="Friedrich D."/>
            <person name="Gadbois L."/>
            <person name="Gearin G."/>
            <person name="Gearin C.R."/>
            <person name="Giannoukos G."/>
            <person name="Goode T."/>
            <person name="Graham J."/>
            <person name="Grandbois E."/>
            <person name="Grewal S."/>
            <person name="Gyaltsen K."/>
            <person name="Hafez N."/>
            <person name="Hagos B."/>
            <person name="Hall J."/>
            <person name="Henson C."/>
            <person name="Hollinger A."/>
            <person name="Honan T."/>
            <person name="Huard M.D."/>
            <person name="Hughes L."/>
            <person name="Hurhula B."/>
            <person name="Husby M.E."/>
            <person name="Kamat A."/>
            <person name="Kanga B."/>
            <person name="Kashin S."/>
            <person name="Khazanovich D."/>
            <person name="Kisner P."/>
            <person name="Lance K."/>
            <person name="Lara M."/>
            <person name="Lee W."/>
            <person name="Lennon N."/>
            <person name="Letendre F."/>
            <person name="LeVine R."/>
            <person name="Lipovsky A."/>
            <person name="Liu X."/>
            <person name="Liu J."/>
            <person name="Liu S."/>
            <person name="Lokyitsang T."/>
            <person name="Lokyitsang Y."/>
            <person name="Lubonja R."/>
            <person name="Lui A."/>
            <person name="MacDonald P."/>
            <person name="Magnisalis V."/>
            <person name="Maru K."/>
            <person name="Matthews C."/>
            <person name="McCusker W."/>
            <person name="McDonough S."/>
            <person name="Mehta T."/>
            <person name="Meldrim J."/>
            <person name="Meneus L."/>
            <person name="Mihai O."/>
            <person name="Mihalev A."/>
            <person name="Mihova T."/>
            <person name="Mittelman R."/>
            <person name="Mlenga V."/>
            <person name="Montmayeur A."/>
            <person name="Mulrain L."/>
            <person name="Navidi A."/>
            <person name="Naylor J."/>
            <person name="Negash T."/>
            <person name="Nguyen T."/>
            <person name="Nguyen N."/>
            <person name="Nicol R."/>
            <person name="Norbu C."/>
            <person name="Norbu N."/>
            <person name="Novod N."/>
            <person name="O'Neill B."/>
            <person name="Osman S."/>
            <person name="Markiewicz E."/>
            <person name="Oyono O.L."/>
            <person name="Patti C."/>
            <person name="Phunkhang P."/>
            <person name="Pierre F."/>
            <person name="Priest M."/>
            <person name="Raghuraman S."/>
            <person name="Rege F."/>
            <person name="Reyes R."/>
            <person name="Rise C."/>
            <person name="Rogov P."/>
            <person name="Ross K."/>
            <person name="Ryan E."/>
            <person name="Settipalli S."/>
            <person name="Shea T."/>
            <person name="Sherpa N."/>
            <person name="Shi L."/>
            <person name="Shih D."/>
            <person name="Sparrow T."/>
            <person name="Spaulding J."/>
            <person name="Stalker J."/>
            <person name="Stange-Thomann N."/>
            <person name="Stavropoulos S."/>
            <person name="Stone C."/>
            <person name="Strader C."/>
            <person name="Tesfaye S."/>
            <person name="Thomson T."/>
            <person name="Thoulutsang Y."/>
            <person name="Thoulutsang D."/>
            <person name="Topham K."/>
            <person name="Topping I."/>
            <person name="Tsamla T."/>
            <person name="Vassiliev H."/>
            <person name="Vo A."/>
            <person name="Wangchuk T."/>
            <person name="Wangdi T."/>
            <person name="Weiand M."/>
            <person name="Wilkinson J."/>
            <person name="Wilson A."/>
            <person name="Yadav S."/>
            <person name="Young G."/>
            <person name="Yu Q."/>
            <person name="Zembek L."/>
            <person name="Zhong D."/>
            <person name="Zimmer A."/>
            <person name="Zwirko Z."/>
            <person name="Jaffe D.B."/>
            <person name="Alvarez P."/>
            <person name="Brockman W."/>
            <person name="Butler J."/>
            <person name="Chin C."/>
            <person name="Gnerre S."/>
            <person name="Grabherr M."/>
            <person name="Kleber M."/>
            <person name="Mauceli E."/>
            <person name="MacCallum I."/>
        </authorList>
    </citation>
    <scope>NUCLEOTIDE SEQUENCE [LARGE SCALE GENOMIC DNA]</scope>
    <source>
        <strain evidence="3">Tucson 15010-1051.87</strain>
    </source>
</reference>
<dbReference type="InParanoid" id="B4M449"/>
<dbReference type="eggNOG" id="ENOG502S0C1">
    <property type="taxonomic scope" value="Eukaryota"/>
</dbReference>
<organism evidence="2 3">
    <name type="scientific">Drosophila virilis</name>
    <name type="common">Fruit fly</name>
    <dbReference type="NCBI Taxonomy" id="7244"/>
    <lineage>
        <taxon>Eukaryota</taxon>
        <taxon>Metazoa</taxon>
        <taxon>Ecdysozoa</taxon>
        <taxon>Arthropoda</taxon>
        <taxon>Hexapoda</taxon>
        <taxon>Insecta</taxon>
        <taxon>Pterygota</taxon>
        <taxon>Neoptera</taxon>
        <taxon>Endopterygota</taxon>
        <taxon>Diptera</taxon>
        <taxon>Brachycera</taxon>
        <taxon>Muscomorpha</taxon>
        <taxon>Ephydroidea</taxon>
        <taxon>Drosophilidae</taxon>
        <taxon>Drosophila</taxon>
    </lineage>
</organism>
<sequence>MENSSYSQIIEDSIRLHFERNGILDEMRSGLHVKVLKMMRGEMDLGRDEPLCGGDMQQRGLLQLLNYLVVDYFAWYGYKHTLETFALETGDNGQEKPREKLQREFGDDFDNKDLPILLQMLMKQTNKTNDNKLPKDKVERIETKPQASPTKKLPVARTVVKDIPPEGNTSIIKKFLTQNQPENNSSKQIKLHTTSPLKKAIRTPLAKVNVRQSMVESVKRAQSPKYAKRKINTTAGSRKTDYESSSQASEEESGSDDGDTSYDSDAFAEIPNRYYYREQEPPEKIYPDGFGEEGPYEGPSQSKVHNQLNSRNIVKRKPLRIYEMQNDIDKEKPHCSNRDNGKPKAKSSGQNTPKRNKCLFQSQKHIISSNNDLHMPVSKPKCPETMVGNMQESTDDSDEDSDEYL</sequence>
<feature type="compositionally biased region" description="Polar residues" evidence="1">
    <location>
        <begin position="347"/>
        <end position="372"/>
    </location>
</feature>
<evidence type="ECO:0000313" key="2">
    <source>
        <dbReference type="EMBL" id="EDW59410.2"/>
    </source>
</evidence>
<dbReference type="STRING" id="7244.B4M449"/>
<dbReference type="KEGG" id="dvi:6632485"/>
<feature type="compositionally biased region" description="Acidic residues" evidence="1">
    <location>
        <begin position="393"/>
        <end position="405"/>
    </location>
</feature>
<dbReference type="Proteomes" id="UP000008792">
    <property type="component" value="Unassembled WGS sequence"/>
</dbReference>
<evidence type="ECO:0000313" key="3">
    <source>
        <dbReference type="Proteomes" id="UP000008792"/>
    </source>
</evidence>
<dbReference type="Gene3D" id="1.20.960.40">
    <property type="match status" value="1"/>
</dbReference>
<feature type="compositionally biased region" description="Basic and acidic residues" evidence="1">
    <location>
        <begin position="275"/>
        <end position="286"/>
    </location>
</feature>
<feature type="compositionally biased region" description="Polar residues" evidence="1">
    <location>
        <begin position="299"/>
        <end position="312"/>
    </location>
</feature>
<proteinExistence type="predicted"/>
<feature type="compositionally biased region" description="Basic and acidic residues" evidence="1">
    <location>
        <begin position="327"/>
        <end position="342"/>
    </location>
</feature>
<name>B4M449_DROVI</name>
<dbReference type="EMBL" id="CH940652">
    <property type="protein sequence ID" value="EDW59410.2"/>
    <property type="molecule type" value="Genomic_DNA"/>
</dbReference>
<dbReference type="OrthoDB" id="5970631at2759"/>
<evidence type="ECO:0000256" key="1">
    <source>
        <dbReference type="SAM" id="MobiDB-lite"/>
    </source>
</evidence>